<dbReference type="Proteomes" id="UP000291084">
    <property type="component" value="Chromosome 9"/>
</dbReference>
<reference evidence="1 2" key="1">
    <citation type="journal article" date="2015" name="Sci. Rep.">
        <title>The power of single molecule real-time sequencing technology in the de novo assembly of a eukaryotic genome.</title>
        <authorList>
            <person name="Sakai H."/>
            <person name="Naito K."/>
            <person name="Ogiso-Tanaka E."/>
            <person name="Takahashi Y."/>
            <person name="Iseki K."/>
            <person name="Muto C."/>
            <person name="Satou K."/>
            <person name="Teruya K."/>
            <person name="Shiroma A."/>
            <person name="Shimoji M."/>
            <person name="Hirano T."/>
            <person name="Itoh T."/>
            <person name="Kaga A."/>
            <person name="Tomooka N."/>
        </authorList>
    </citation>
    <scope>NUCLEOTIDE SEQUENCE [LARGE SCALE GENOMIC DNA]</scope>
    <source>
        <strain evidence="2">cv. Shumari</strain>
    </source>
</reference>
<evidence type="ECO:0000313" key="2">
    <source>
        <dbReference type="Proteomes" id="UP000291084"/>
    </source>
</evidence>
<gene>
    <name evidence="1" type="primary">Vigan.09G062800</name>
    <name evidence="1" type="ORF">VIGAN_09062800</name>
</gene>
<organism evidence="1 2">
    <name type="scientific">Vigna angularis var. angularis</name>
    <dbReference type="NCBI Taxonomy" id="157739"/>
    <lineage>
        <taxon>Eukaryota</taxon>
        <taxon>Viridiplantae</taxon>
        <taxon>Streptophyta</taxon>
        <taxon>Embryophyta</taxon>
        <taxon>Tracheophyta</taxon>
        <taxon>Spermatophyta</taxon>
        <taxon>Magnoliopsida</taxon>
        <taxon>eudicotyledons</taxon>
        <taxon>Gunneridae</taxon>
        <taxon>Pentapetalae</taxon>
        <taxon>rosids</taxon>
        <taxon>fabids</taxon>
        <taxon>Fabales</taxon>
        <taxon>Fabaceae</taxon>
        <taxon>Papilionoideae</taxon>
        <taxon>50 kb inversion clade</taxon>
        <taxon>NPAAA clade</taxon>
        <taxon>indigoferoid/millettioid clade</taxon>
        <taxon>Phaseoleae</taxon>
        <taxon>Vigna</taxon>
    </lineage>
</organism>
<protein>
    <submittedName>
        <fullName evidence="1">Uncharacterized protein</fullName>
    </submittedName>
</protein>
<accession>A0A0S3SWE5</accession>
<proteinExistence type="predicted"/>
<name>A0A0S3SWE5_PHAAN</name>
<keyword evidence="2" id="KW-1185">Reference proteome</keyword>
<dbReference type="AlphaFoldDB" id="A0A0S3SWE5"/>
<sequence length="70" mass="7854">MRPNAVLRGCRRLKGVWEVLGSTQPRFYSTPVPAHFAHFHLLTKVAADYGYQTRSAIFVAPCSHNTSLHS</sequence>
<dbReference type="EMBL" id="AP015042">
    <property type="protein sequence ID" value="BAT97242.1"/>
    <property type="molecule type" value="Genomic_DNA"/>
</dbReference>
<evidence type="ECO:0000313" key="1">
    <source>
        <dbReference type="EMBL" id="BAT97242.1"/>
    </source>
</evidence>